<dbReference type="RefSeq" id="WP_316788101.1">
    <property type="nucleotide sequence ID" value="NZ_CP053540.1"/>
</dbReference>
<sequence>MIHPLGFGQRMTDFGRVWKKAGKQGGPEINPEMHLEMHLETNPEIHPEINSVAIAPLAERMGSREEHDT</sequence>
<dbReference type="KEGG" id="tog:HNI00_17925"/>
<proteinExistence type="predicted"/>
<accession>A0AA96Y6X5</accession>
<reference evidence="1" key="1">
    <citation type="submission" date="2020-05" db="EMBL/GenBank/DDBJ databases">
        <authorList>
            <person name="Zhu T."/>
            <person name="Keshari N."/>
            <person name="Lu X."/>
        </authorList>
    </citation>
    <scope>NUCLEOTIDE SEQUENCE</scope>
    <source>
        <strain evidence="1">NK1-22</strain>
    </source>
</reference>
<dbReference type="EMBL" id="CP053540">
    <property type="protein sequence ID" value="WOB44819.1"/>
    <property type="molecule type" value="Genomic_DNA"/>
</dbReference>
<organism evidence="1">
    <name type="scientific">Thermoleptolyngbya oregonensis NK1-22</name>
    <dbReference type="NCBI Taxonomy" id="2547457"/>
    <lineage>
        <taxon>Bacteria</taxon>
        <taxon>Bacillati</taxon>
        <taxon>Cyanobacteriota</taxon>
        <taxon>Cyanophyceae</taxon>
        <taxon>Oculatellales</taxon>
        <taxon>Oculatellaceae</taxon>
        <taxon>Thermoleptolyngbya</taxon>
    </lineage>
</organism>
<name>A0AA96Y6X5_9CYAN</name>
<evidence type="ECO:0000313" key="1">
    <source>
        <dbReference type="EMBL" id="WOB44819.1"/>
    </source>
</evidence>
<protein>
    <submittedName>
        <fullName evidence="1">Uncharacterized protein</fullName>
    </submittedName>
</protein>
<gene>
    <name evidence="1" type="ORF">HNI00_17925</name>
</gene>
<dbReference type="AlphaFoldDB" id="A0AA96Y6X5"/>